<keyword evidence="3 5" id="KW-0687">Ribonucleoprotein</keyword>
<proteinExistence type="inferred from homology"/>
<feature type="compositionally biased region" description="Basic residues" evidence="6">
    <location>
        <begin position="59"/>
        <end position="70"/>
    </location>
</feature>
<dbReference type="GO" id="GO:1990904">
    <property type="term" value="C:ribonucleoprotein complex"/>
    <property type="evidence" value="ECO:0007669"/>
    <property type="project" value="UniProtKB-KW"/>
</dbReference>
<keyword evidence="5" id="KW-0694">RNA-binding</keyword>
<evidence type="ECO:0000256" key="6">
    <source>
        <dbReference type="SAM" id="MobiDB-lite"/>
    </source>
</evidence>
<dbReference type="Pfam" id="PF00573">
    <property type="entry name" value="Ribosomal_L4"/>
    <property type="match status" value="1"/>
</dbReference>
<dbReference type="NCBIfam" id="TIGR03953">
    <property type="entry name" value="rplD_bact"/>
    <property type="match status" value="1"/>
</dbReference>
<comment type="similarity">
    <text evidence="1 5">Belongs to the universal ribosomal protein uL4 family.</text>
</comment>
<dbReference type="InterPro" id="IPR013005">
    <property type="entry name" value="Ribosomal_uL4-like"/>
</dbReference>
<dbReference type="AlphaFoldDB" id="A0A2H3LAY4"/>
<evidence type="ECO:0000256" key="4">
    <source>
        <dbReference type="ARBA" id="ARBA00035244"/>
    </source>
</evidence>
<dbReference type="GO" id="GO:0019843">
    <property type="term" value="F:rRNA binding"/>
    <property type="evidence" value="ECO:0007669"/>
    <property type="project" value="UniProtKB-UniRule"/>
</dbReference>
<name>A0A2H3LAY4_9CHLR</name>
<dbReference type="Gene3D" id="3.40.1370.10">
    <property type="match status" value="1"/>
</dbReference>
<dbReference type="Proteomes" id="UP000220922">
    <property type="component" value="Unassembled WGS sequence"/>
</dbReference>
<evidence type="ECO:0000256" key="5">
    <source>
        <dbReference type="HAMAP-Rule" id="MF_01328"/>
    </source>
</evidence>
<comment type="function">
    <text evidence="5">Forms part of the polypeptide exit tunnel.</text>
</comment>
<sequence length="222" mass="24421">MQAELYNQSGEQIGTIELNAYIFGVEPNVTLMHQYVVMQQANARLGTHSTRGRSEVRGSTRKLYRQKGTGRARQGSARAPHRTGGGVAHGPHPRSYRLNMPRKMRRLAVRSALSVKYAAAQIRFIDDLSFERPRTKDTIAFLNAHGLEGKTLIVLDSKSEQNMVVRHSASNLPKVGTLLASYLNVRDLLHYDNIVMPQAALTVVESILGNGTGAAAAVSEEE</sequence>
<accession>A0A2H3LAY4</accession>
<evidence type="ECO:0000256" key="3">
    <source>
        <dbReference type="ARBA" id="ARBA00023274"/>
    </source>
</evidence>
<comment type="function">
    <text evidence="5">One of the primary rRNA binding proteins, this protein initially binds near the 5'-end of the 23S rRNA. It is important during the early stages of 50S assembly. It makes multiple contacts with different domains of the 23S rRNA in the assembled 50S subunit and ribosome.</text>
</comment>
<dbReference type="GO" id="GO:0006412">
    <property type="term" value="P:translation"/>
    <property type="evidence" value="ECO:0007669"/>
    <property type="project" value="UniProtKB-UniRule"/>
</dbReference>
<dbReference type="SUPFAM" id="SSF52166">
    <property type="entry name" value="Ribosomal protein L4"/>
    <property type="match status" value="1"/>
</dbReference>
<keyword evidence="2 5" id="KW-0689">Ribosomal protein</keyword>
<keyword evidence="5" id="KW-0699">rRNA-binding</keyword>
<protein>
    <recommendedName>
        <fullName evidence="4 5">Large ribosomal subunit protein uL4</fullName>
    </recommendedName>
</protein>
<comment type="subunit">
    <text evidence="5">Part of the 50S ribosomal subunit.</text>
</comment>
<dbReference type="EMBL" id="LYXE01000031">
    <property type="protein sequence ID" value="PDW00673.1"/>
    <property type="molecule type" value="Genomic_DNA"/>
</dbReference>
<dbReference type="HAMAP" id="MF_01328_B">
    <property type="entry name" value="Ribosomal_uL4_B"/>
    <property type="match status" value="1"/>
</dbReference>
<dbReference type="GO" id="GO:0005840">
    <property type="term" value="C:ribosome"/>
    <property type="evidence" value="ECO:0007669"/>
    <property type="project" value="UniProtKB-KW"/>
</dbReference>
<dbReference type="InterPro" id="IPR023574">
    <property type="entry name" value="Ribosomal_uL4_dom_sf"/>
</dbReference>
<evidence type="ECO:0000313" key="8">
    <source>
        <dbReference type="Proteomes" id="UP000220922"/>
    </source>
</evidence>
<dbReference type="PANTHER" id="PTHR10746:SF6">
    <property type="entry name" value="LARGE RIBOSOMAL SUBUNIT PROTEIN UL4M"/>
    <property type="match status" value="1"/>
</dbReference>
<dbReference type="PANTHER" id="PTHR10746">
    <property type="entry name" value="50S RIBOSOMAL PROTEIN L4"/>
    <property type="match status" value="1"/>
</dbReference>
<gene>
    <name evidence="5" type="primary">rplD</name>
    <name evidence="7" type="ORF">A9Q02_08635</name>
</gene>
<keyword evidence="8" id="KW-1185">Reference proteome</keyword>
<dbReference type="RefSeq" id="WP_097650760.1">
    <property type="nucleotide sequence ID" value="NZ_LYXE01000031.1"/>
</dbReference>
<dbReference type="InterPro" id="IPR002136">
    <property type="entry name" value="Ribosomal_uL4"/>
</dbReference>
<dbReference type="OrthoDB" id="9803201at2"/>
<organism evidence="7 8">
    <name type="scientific">Candidatus Chloroploca asiatica</name>
    <dbReference type="NCBI Taxonomy" id="1506545"/>
    <lineage>
        <taxon>Bacteria</taxon>
        <taxon>Bacillati</taxon>
        <taxon>Chloroflexota</taxon>
        <taxon>Chloroflexia</taxon>
        <taxon>Chloroflexales</taxon>
        <taxon>Chloroflexineae</taxon>
        <taxon>Oscillochloridaceae</taxon>
        <taxon>Candidatus Chloroploca</taxon>
    </lineage>
</organism>
<evidence type="ECO:0000313" key="7">
    <source>
        <dbReference type="EMBL" id="PDW00673.1"/>
    </source>
</evidence>
<evidence type="ECO:0000256" key="2">
    <source>
        <dbReference type="ARBA" id="ARBA00022980"/>
    </source>
</evidence>
<reference evidence="7 8" key="1">
    <citation type="submission" date="2016-05" db="EMBL/GenBank/DDBJ databases">
        <authorList>
            <person name="Lavstsen T."/>
            <person name="Jespersen J.S."/>
        </authorList>
    </citation>
    <scope>NUCLEOTIDE SEQUENCE [LARGE SCALE GENOMIC DNA]</scope>
    <source>
        <strain evidence="7 8">B7-9</strain>
    </source>
</reference>
<comment type="caution">
    <text evidence="7">The sequence shown here is derived from an EMBL/GenBank/DDBJ whole genome shotgun (WGS) entry which is preliminary data.</text>
</comment>
<feature type="region of interest" description="Disordered" evidence="6">
    <location>
        <begin position="47"/>
        <end position="97"/>
    </location>
</feature>
<dbReference type="GO" id="GO:0003735">
    <property type="term" value="F:structural constituent of ribosome"/>
    <property type="evidence" value="ECO:0007669"/>
    <property type="project" value="InterPro"/>
</dbReference>
<evidence type="ECO:0000256" key="1">
    <source>
        <dbReference type="ARBA" id="ARBA00010528"/>
    </source>
</evidence>